<dbReference type="SMART" id="SM00065">
    <property type="entry name" value="GAF"/>
    <property type="match status" value="1"/>
</dbReference>
<evidence type="ECO:0000256" key="11">
    <source>
        <dbReference type="ARBA" id="ARBA00022989"/>
    </source>
</evidence>
<dbReference type="InterPro" id="IPR003018">
    <property type="entry name" value="GAF"/>
</dbReference>
<dbReference type="CDD" id="cd06225">
    <property type="entry name" value="HAMP"/>
    <property type="match status" value="1"/>
</dbReference>
<dbReference type="AlphaFoldDB" id="A0A317MU46"/>
<dbReference type="SUPFAM" id="SSF55781">
    <property type="entry name" value="GAF domain-like"/>
    <property type="match status" value="1"/>
</dbReference>
<organism evidence="19 20">
    <name type="scientific">Plasticicumulans acidivorans</name>
    <dbReference type="NCBI Taxonomy" id="886464"/>
    <lineage>
        <taxon>Bacteria</taxon>
        <taxon>Pseudomonadati</taxon>
        <taxon>Pseudomonadota</taxon>
        <taxon>Gammaproteobacteria</taxon>
        <taxon>Candidatus Competibacteraceae</taxon>
        <taxon>Plasticicumulans</taxon>
    </lineage>
</organism>
<dbReference type="InterPro" id="IPR003660">
    <property type="entry name" value="HAMP_dom"/>
</dbReference>
<evidence type="ECO:0000313" key="20">
    <source>
        <dbReference type="Proteomes" id="UP000246569"/>
    </source>
</evidence>
<keyword evidence="12 14" id="KW-0902">Two-component regulatory system</keyword>
<feature type="domain" description="Histidine kinase" evidence="17">
    <location>
        <begin position="398"/>
        <end position="593"/>
    </location>
</feature>
<keyword evidence="8 14" id="KW-0547">Nucleotide-binding</keyword>
<dbReference type="CDD" id="cd16917">
    <property type="entry name" value="HATPase_UhpB-NarQ-NarX-like"/>
    <property type="match status" value="1"/>
</dbReference>
<comment type="catalytic activity">
    <reaction evidence="1 14">
        <text>ATP + protein L-histidine = ADP + protein N-phospho-L-histidine.</text>
        <dbReference type="EC" id="2.7.13.3"/>
    </reaction>
</comment>
<dbReference type="InterPro" id="IPR003594">
    <property type="entry name" value="HATPase_dom"/>
</dbReference>
<dbReference type="Pfam" id="PF01590">
    <property type="entry name" value="GAF"/>
    <property type="match status" value="1"/>
</dbReference>
<evidence type="ECO:0000259" key="17">
    <source>
        <dbReference type="PROSITE" id="PS50109"/>
    </source>
</evidence>
<evidence type="ECO:0000256" key="13">
    <source>
        <dbReference type="ARBA" id="ARBA00023136"/>
    </source>
</evidence>
<dbReference type="SMART" id="SM00304">
    <property type="entry name" value="HAMP"/>
    <property type="match status" value="1"/>
</dbReference>
<dbReference type="Pfam" id="PF00672">
    <property type="entry name" value="HAMP"/>
    <property type="match status" value="1"/>
</dbReference>
<dbReference type="EMBL" id="QGTJ01000006">
    <property type="protein sequence ID" value="PWV61174.1"/>
    <property type="molecule type" value="Genomic_DNA"/>
</dbReference>
<comment type="caution">
    <text evidence="19">The sequence shown here is derived from an EMBL/GenBank/DDBJ whole genome shotgun (WGS) entry which is preliminary data.</text>
</comment>
<dbReference type="InterPro" id="IPR042295">
    <property type="entry name" value="NarX-like_N_sf"/>
</dbReference>
<dbReference type="PROSITE" id="PS50885">
    <property type="entry name" value="HAMP"/>
    <property type="match status" value="1"/>
</dbReference>
<dbReference type="Gene3D" id="3.30.565.10">
    <property type="entry name" value="Histidine kinase-like ATPase, C-terminal domain"/>
    <property type="match status" value="1"/>
</dbReference>
<dbReference type="SUPFAM" id="SSF55874">
    <property type="entry name" value="ATPase domain of HSP90 chaperone/DNA topoisomerase II/histidine kinase"/>
    <property type="match status" value="1"/>
</dbReference>
<dbReference type="Gene3D" id="1.20.5.1930">
    <property type="match status" value="1"/>
</dbReference>
<dbReference type="RefSeq" id="WP_170123597.1">
    <property type="nucleotide sequence ID" value="NZ_QGTJ01000006.1"/>
</dbReference>
<keyword evidence="5" id="KW-0597">Phosphoprotein</keyword>
<dbReference type="PANTHER" id="PTHR24421:SF10">
    <property type="entry name" value="NITRATE_NITRITE SENSOR PROTEIN NARQ"/>
    <property type="match status" value="1"/>
</dbReference>
<keyword evidence="13 14" id="KW-0472">Membrane</keyword>
<keyword evidence="11 16" id="KW-1133">Transmembrane helix</keyword>
<dbReference type="Pfam" id="PF13675">
    <property type="entry name" value="PilJ"/>
    <property type="match status" value="1"/>
</dbReference>
<name>A0A317MU46_9GAMM</name>
<dbReference type="GO" id="GO:0005524">
    <property type="term" value="F:ATP binding"/>
    <property type="evidence" value="ECO:0007669"/>
    <property type="project" value="UniProtKB-UniRule"/>
</dbReference>
<keyword evidence="9 14" id="KW-0418">Kinase</keyword>
<dbReference type="Gene3D" id="1.10.8.500">
    <property type="entry name" value="HAMP domain in histidine kinase"/>
    <property type="match status" value="1"/>
</dbReference>
<evidence type="ECO:0000256" key="8">
    <source>
        <dbReference type="ARBA" id="ARBA00022741"/>
    </source>
</evidence>
<dbReference type="CDD" id="cd19408">
    <property type="entry name" value="NarX_NarQ_sensor"/>
    <property type="match status" value="1"/>
</dbReference>
<feature type="domain" description="HAMP" evidence="18">
    <location>
        <begin position="192"/>
        <end position="239"/>
    </location>
</feature>
<dbReference type="GO" id="GO:0000155">
    <property type="term" value="F:phosphorelay sensor kinase activity"/>
    <property type="evidence" value="ECO:0007669"/>
    <property type="project" value="UniProtKB-UniRule"/>
</dbReference>
<dbReference type="SUPFAM" id="SSF158472">
    <property type="entry name" value="HAMP domain-like"/>
    <property type="match status" value="1"/>
</dbReference>
<dbReference type="PANTHER" id="PTHR24421">
    <property type="entry name" value="NITRATE/NITRITE SENSOR PROTEIN NARX-RELATED"/>
    <property type="match status" value="1"/>
</dbReference>
<keyword evidence="7 16" id="KW-0812">Transmembrane</keyword>
<comment type="subcellular location">
    <subcellularLocation>
        <location evidence="2">Cell inner membrane</location>
        <topology evidence="2">Multi-pass membrane protein</topology>
    </subcellularLocation>
</comment>
<keyword evidence="6 14" id="KW-0808">Transferase</keyword>
<feature type="coiled-coil region" evidence="15">
    <location>
        <begin position="231"/>
        <end position="258"/>
    </location>
</feature>
<dbReference type="InterPro" id="IPR011712">
    <property type="entry name" value="Sig_transdc_His_kin_sub3_dim/P"/>
</dbReference>
<dbReference type="PROSITE" id="PS50109">
    <property type="entry name" value="HIS_KIN"/>
    <property type="match status" value="1"/>
</dbReference>
<evidence type="ECO:0000256" key="6">
    <source>
        <dbReference type="ARBA" id="ARBA00022679"/>
    </source>
</evidence>
<dbReference type="InterPro" id="IPR029095">
    <property type="entry name" value="NarX-like_N"/>
</dbReference>
<gene>
    <name evidence="19" type="ORF">C7443_106188</name>
</gene>
<evidence type="ECO:0000256" key="3">
    <source>
        <dbReference type="ARBA" id="ARBA00022475"/>
    </source>
</evidence>
<evidence type="ECO:0000256" key="5">
    <source>
        <dbReference type="ARBA" id="ARBA00022553"/>
    </source>
</evidence>
<dbReference type="Pfam" id="PF02518">
    <property type="entry name" value="HATPase_c"/>
    <property type="match status" value="1"/>
</dbReference>
<evidence type="ECO:0000256" key="16">
    <source>
        <dbReference type="SAM" id="Phobius"/>
    </source>
</evidence>
<dbReference type="GO" id="GO:0005886">
    <property type="term" value="C:plasma membrane"/>
    <property type="evidence" value="ECO:0007669"/>
    <property type="project" value="UniProtKB-SubCell"/>
</dbReference>
<dbReference type="InterPro" id="IPR029016">
    <property type="entry name" value="GAF-like_dom_sf"/>
</dbReference>
<evidence type="ECO:0000313" key="19">
    <source>
        <dbReference type="EMBL" id="PWV61174.1"/>
    </source>
</evidence>
<proteinExistence type="predicted"/>
<evidence type="ECO:0000256" key="15">
    <source>
        <dbReference type="SAM" id="Coils"/>
    </source>
</evidence>
<dbReference type="InterPro" id="IPR005467">
    <property type="entry name" value="His_kinase_dom"/>
</dbReference>
<reference evidence="19 20" key="1">
    <citation type="submission" date="2018-05" db="EMBL/GenBank/DDBJ databases">
        <title>Genomic Encyclopedia of Type Strains, Phase IV (KMG-IV): sequencing the most valuable type-strain genomes for metagenomic binning, comparative biology and taxonomic classification.</title>
        <authorList>
            <person name="Goeker M."/>
        </authorList>
    </citation>
    <scope>NUCLEOTIDE SEQUENCE [LARGE SCALE GENOMIC DNA]</scope>
    <source>
        <strain evidence="19 20">DSM 23606</strain>
    </source>
</reference>
<evidence type="ECO:0000256" key="10">
    <source>
        <dbReference type="ARBA" id="ARBA00022840"/>
    </source>
</evidence>
<dbReference type="InterPro" id="IPR036890">
    <property type="entry name" value="HATPase_C_sf"/>
</dbReference>
<dbReference type="Gene3D" id="3.30.450.40">
    <property type="match status" value="1"/>
</dbReference>
<dbReference type="Gene3D" id="1.20.120.960">
    <property type="entry name" value="Histidine kinase NarX, sensor domain"/>
    <property type="match status" value="1"/>
</dbReference>
<dbReference type="Proteomes" id="UP000246569">
    <property type="component" value="Unassembled WGS sequence"/>
</dbReference>
<dbReference type="InterPro" id="IPR050482">
    <property type="entry name" value="Sensor_HK_TwoCompSys"/>
</dbReference>
<evidence type="ECO:0000256" key="7">
    <source>
        <dbReference type="ARBA" id="ARBA00022692"/>
    </source>
</evidence>
<dbReference type="EC" id="2.7.13.3" evidence="14"/>
<feature type="transmembrane region" description="Helical" evidence="16">
    <location>
        <begin position="12"/>
        <end position="36"/>
    </location>
</feature>
<dbReference type="SMART" id="SM00387">
    <property type="entry name" value="HATPase_c"/>
    <property type="match status" value="1"/>
</dbReference>
<dbReference type="Pfam" id="PF07730">
    <property type="entry name" value="HisKA_3"/>
    <property type="match status" value="1"/>
</dbReference>
<keyword evidence="20" id="KW-1185">Reference proteome</keyword>
<evidence type="ECO:0000256" key="9">
    <source>
        <dbReference type="ARBA" id="ARBA00022777"/>
    </source>
</evidence>
<evidence type="ECO:0000259" key="18">
    <source>
        <dbReference type="PROSITE" id="PS50885"/>
    </source>
</evidence>
<evidence type="ECO:0000256" key="2">
    <source>
        <dbReference type="ARBA" id="ARBA00004429"/>
    </source>
</evidence>
<dbReference type="GO" id="GO:0046983">
    <property type="term" value="F:protein dimerization activity"/>
    <property type="evidence" value="ECO:0007669"/>
    <property type="project" value="UniProtKB-UniRule"/>
</dbReference>
<keyword evidence="15" id="KW-0175">Coiled coil</keyword>
<keyword evidence="4 14" id="KW-0997">Cell inner membrane</keyword>
<protein>
    <recommendedName>
        <fullName evidence="14">Sensor protein</fullName>
        <ecNumber evidence="14">2.7.13.3</ecNumber>
    </recommendedName>
</protein>
<keyword evidence="3 14" id="KW-1003">Cell membrane</keyword>
<keyword evidence="10 14" id="KW-0067">ATP-binding</keyword>
<evidence type="ECO:0000256" key="1">
    <source>
        <dbReference type="ARBA" id="ARBA00000085"/>
    </source>
</evidence>
<evidence type="ECO:0000256" key="4">
    <source>
        <dbReference type="ARBA" id="ARBA00022519"/>
    </source>
</evidence>
<dbReference type="InterPro" id="IPR016380">
    <property type="entry name" value="Sig_transdc_His_kin_NarX/NarQ"/>
</dbReference>
<dbReference type="PIRSF" id="PIRSF003167">
    <property type="entry name" value="STHK_NarX/NarQ"/>
    <property type="match status" value="1"/>
</dbReference>
<evidence type="ECO:0000256" key="12">
    <source>
        <dbReference type="ARBA" id="ARBA00023012"/>
    </source>
</evidence>
<feature type="transmembrane region" description="Helical" evidence="16">
    <location>
        <begin position="162"/>
        <end position="183"/>
    </location>
</feature>
<accession>A0A317MU46</accession>
<evidence type="ECO:0000256" key="14">
    <source>
        <dbReference type="PIRNR" id="PIRNR003167"/>
    </source>
</evidence>
<sequence length="607" mass="66507">MTRPSLRDSLTLRMGLLLGGIVMLALVAMSSAILIVQASSGDAAAINIAGSLRMQTYRIATRLEAARDGAALSPELDSFERRLHSAALQGAVPRDGGDDRRIALAGIETRWQQDIRPLAQTLSTQPPGERLSGALSTFDGFVADLNDFVARLEQHAEAKLRWLRVVQGSALTVAVLLALLAWAQVRRCVLPPLYDLLALAERVRHGDFGGRAAHVGNDEFGVLGHAFNAMASDLSKMYADLESRVEQQTRALRHSNRALELLYATTRRLNDTPPTDAVLLDVLDEVERFTGAEASSLCLVDASHKDGAAAEVPPHYSRCVGRGCIEPLAQRPGTLSIPVLDQGQHYGVLLLASPRPGSGDSAERQLLETVARHIAASLRARQQEVSKRRLALLEERNVIARELHDSLAQSLSYLKIQVSRLSGALPPEQPPVVGEVLGELREGLSSAYRELRELLTTFRITMEETGLQPALEKALKEFATRGAIHTELDYALGGHLLSPHQEIHVLQIVREALSNIVHHARAETARVSLQRVGEFIRVTIDDDGVGLPQQPERERHYGLTIMRERTRSLHGEIRLSNHEPHGCRVEIDFPAAATAADHPAEEYLPHV</sequence>